<proteinExistence type="predicted"/>
<evidence type="ECO:0000313" key="2">
    <source>
        <dbReference type="Proteomes" id="UP000309128"/>
    </source>
</evidence>
<dbReference type="InterPro" id="IPR042081">
    <property type="entry name" value="RNA_2'-PTrans_C"/>
</dbReference>
<accession>A0A5S4FHL8</accession>
<feature type="non-terminal residue" evidence="1">
    <location>
        <position position="1"/>
    </location>
</feature>
<evidence type="ECO:0000313" key="1">
    <source>
        <dbReference type="EMBL" id="TMR08500.1"/>
    </source>
</evidence>
<reference evidence="1 2" key="1">
    <citation type="submission" date="2019-05" db="EMBL/GenBank/DDBJ databases">
        <title>Draft genome sequence of Nonomuraea turkmeniaca DSM 43926.</title>
        <authorList>
            <person name="Saricaoglu S."/>
            <person name="Isik K."/>
        </authorList>
    </citation>
    <scope>NUCLEOTIDE SEQUENCE [LARGE SCALE GENOMIC DNA]</scope>
    <source>
        <strain evidence="1 2">DSM 43926</strain>
    </source>
</reference>
<dbReference type="Proteomes" id="UP000309128">
    <property type="component" value="Unassembled WGS sequence"/>
</dbReference>
<gene>
    <name evidence="1" type="ORF">ETD86_47570</name>
</gene>
<organism evidence="1 2">
    <name type="scientific">Nonomuraea turkmeniaca</name>
    <dbReference type="NCBI Taxonomy" id="103838"/>
    <lineage>
        <taxon>Bacteria</taxon>
        <taxon>Bacillati</taxon>
        <taxon>Actinomycetota</taxon>
        <taxon>Actinomycetes</taxon>
        <taxon>Streptosporangiales</taxon>
        <taxon>Streptosporangiaceae</taxon>
        <taxon>Nonomuraea</taxon>
    </lineage>
</organism>
<comment type="caution">
    <text evidence="1">The sequence shown here is derived from an EMBL/GenBank/DDBJ whole genome shotgun (WGS) entry which is preliminary data.</text>
</comment>
<name>A0A5S4FHL8_9ACTN</name>
<dbReference type="Gene3D" id="3.20.170.30">
    <property type="match status" value="1"/>
</dbReference>
<keyword evidence="1" id="KW-0808">Transferase</keyword>
<dbReference type="AlphaFoldDB" id="A0A5S4FHL8"/>
<dbReference type="GO" id="GO:0016740">
    <property type="term" value="F:transferase activity"/>
    <property type="evidence" value="ECO:0007669"/>
    <property type="project" value="UniProtKB-KW"/>
</dbReference>
<dbReference type="SUPFAM" id="SSF56399">
    <property type="entry name" value="ADP-ribosylation"/>
    <property type="match status" value="1"/>
</dbReference>
<protein>
    <submittedName>
        <fullName evidence="1">RNA 2'-phosphotransferase</fullName>
    </submittedName>
</protein>
<dbReference type="EMBL" id="VCKY01000289">
    <property type="protein sequence ID" value="TMR08500.1"/>
    <property type="molecule type" value="Genomic_DNA"/>
</dbReference>
<keyword evidence="2" id="KW-1185">Reference proteome</keyword>
<sequence length="36" mass="3931">VVGAGEMHADGHVFRRSANGVWLVDHVPPGYLRFPS</sequence>